<accession>A0A812P2H5</accession>
<dbReference type="AlphaFoldDB" id="A0A812P2H5"/>
<proteinExistence type="predicted"/>
<evidence type="ECO:0000313" key="2">
    <source>
        <dbReference type="EMBL" id="CAE7342403.1"/>
    </source>
</evidence>
<dbReference type="Proteomes" id="UP000604046">
    <property type="component" value="Unassembled WGS sequence"/>
</dbReference>
<sequence length="234" mass="23956">MQAPAPAPEPPFAARSAAALSATTRVSQLGACVAPTILSPRSQFQQTLRLTPRQSVVPVVGGDFPAVCTAAPGPSLLASSRASSVPSLRGRGAGATGPKPTLSPFQDGPVLHVPTLPPPTVPTFVQPVPVSLTPRVLQPSRCPSRERIGSQPAPLINNASAQTLAAAPPMMTPQVSRTSEGIPLEPLATDALPKDGRVLSAVRLRPAAHAAHAPALRSNSRSSTLRSFVCGLPG</sequence>
<reference evidence="2" key="1">
    <citation type="submission" date="2021-02" db="EMBL/GenBank/DDBJ databases">
        <authorList>
            <person name="Dougan E. K."/>
            <person name="Rhodes N."/>
            <person name="Thang M."/>
            <person name="Chan C."/>
        </authorList>
    </citation>
    <scope>NUCLEOTIDE SEQUENCE</scope>
</reference>
<dbReference type="EMBL" id="CAJNDS010002128">
    <property type="protein sequence ID" value="CAE7342403.1"/>
    <property type="molecule type" value="Genomic_DNA"/>
</dbReference>
<evidence type="ECO:0000256" key="1">
    <source>
        <dbReference type="SAM" id="MobiDB-lite"/>
    </source>
</evidence>
<organism evidence="2 3">
    <name type="scientific">Symbiodinium natans</name>
    <dbReference type="NCBI Taxonomy" id="878477"/>
    <lineage>
        <taxon>Eukaryota</taxon>
        <taxon>Sar</taxon>
        <taxon>Alveolata</taxon>
        <taxon>Dinophyceae</taxon>
        <taxon>Suessiales</taxon>
        <taxon>Symbiodiniaceae</taxon>
        <taxon>Symbiodinium</taxon>
    </lineage>
</organism>
<comment type="caution">
    <text evidence="2">The sequence shown here is derived from an EMBL/GenBank/DDBJ whole genome shotgun (WGS) entry which is preliminary data.</text>
</comment>
<feature type="region of interest" description="Disordered" evidence="1">
    <location>
        <begin position="79"/>
        <end position="107"/>
    </location>
</feature>
<keyword evidence="3" id="KW-1185">Reference proteome</keyword>
<protein>
    <submittedName>
        <fullName evidence="2">Uncharacterized protein</fullName>
    </submittedName>
</protein>
<evidence type="ECO:0000313" key="3">
    <source>
        <dbReference type="Proteomes" id="UP000604046"/>
    </source>
</evidence>
<gene>
    <name evidence="2" type="ORF">SNAT2548_LOCUS17926</name>
</gene>
<name>A0A812P2H5_9DINO</name>